<name>A0A7S3RNU3_EMIHU</name>
<dbReference type="AlphaFoldDB" id="A0A7S3RNU3"/>
<gene>
    <name evidence="1" type="ORF">EHUX00137_LOCUS5327</name>
</gene>
<proteinExistence type="predicted"/>
<protein>
    <recommendedName>
        <fullName evidence="2">Bet v I/Major latex protein domain-containing protein</fullName>
    </recommendedName>
</protein>
<dbReference type="SUPFAM" id="SSF55961">
    <property type="entry name" value="Bet v1-like"/>
    <property type="match status" value="1"/>
</dbReference>
<reference evidence="1" key="1">
    <citation type="submission" date="2021-01" db="EMBL/GenBank/DDBJ databases">
        <authorList>
            <person name="Corre E."/>
            <person name="Pelletier E."/>
            <person name="Niang G."/>
            <person name="Scheremetjew M."/>
            <person name="Finn R."/>
            <person name="Kale V."/>
            <person name="Holt S."/>
            <person name="Cochrane G."/>
            <person name="Meng A."/>
            <person name="Brown T."/>
            <person name="Cohen L."/>
        </authorList>
    </citation>
    <scope>NUCLEOTIDE SEQUENCE</scope>
    <source>
        <strain evidence="1">379</strain>
    </source>
</reference>
<dbReference type="EMBL" id="HBIR01007815">
    <property type="protein sequence ID" value="CAE0530166.1"/>
    <property type="molecule type" value="Transcribed_RNA"/>
</dbReference>
<evidence type="ECO:0008006" key="2">
    <source>
        <dbReference type="Google" id="ProtNLM"/>
    </source>
</evidence>
<organism evidence="1">
    <name type="scientific">Emiliania huxleyi</name>
    <name type="common">Coccolithophore</name>
    <name type="synonym">Pontosphaera huxleyi</name>
    <dbReference type="NCBI Taxonomy" id="2903"/>
    <lineage>
        <taxon>Eukaryota</taxon>
        <taxon>Haptista</taxon>
        <taxon>Haptophyta</taxon>
        <taxon>Prymnesiophyceae</taxon>
        <taxon>Isochrysidales</taxon>
        <taxon>Noelaerhabdaceae</taxon>
        <taxon>Emiliania</taxon>
    </lineage>
</organism>
<accession>A0A7S3RNU3</accession>
<dbReference type="Gene3D" id="3.30.530.20">
    <property type="match status" value="1"/>
</dbReference>
<sequence>MSPPVVTFDTQSCVLPMPIEKVFAMTKDLSILSVTKKVASMPWFKSGEEGQIGAIVVVSFDNGDSAYGESVWELRITEISERAHTVAYEVVKTDEPVPASIEGLIKLRPVSMSGHTFLEYTTSFSNDVSAERIEDQKWKKLELFKSLIEAVA</sequence>
<evidence type="ECO:0000313" key="1">
    <source>
        <dbReference type="EMBL" id="CAE0530166.1"/>
    </source>
</evidence>
<dbReference type="InterPro" id="IPR023393">
    <property type="entry name" value="START-like_dom_sf"/>
</dbReference>